<keyword evidence="8" id="KW-0031">Aminopeptidase</keyword>
<dbReference type="Pfam" id="PF00557">
    <property type="entry name" value="Peptidase_M24"/>
    <property type="match status" value="1"/>
</dbReference>
<evidence type="ECO:0000256" key="5">
    <source>
        <dbReference type="ARBA" id="ARBA00023211"/>
    </source>
</evidence>
<dbReference type="Gene3D" id="3.90.230.10">
    <property type="entry name" value="Creatinase/methionine aminopeptidase superfamily"/>
    <property type="match status" value="1"/>
</dbReference>
<sequence>MNTPINGSISDMFVVDVSMLPFSIDEYLSRQEKFHSQLPNNSIVIIPSSPFAKRSNDTNFPYRANSYMLYLCGWQYPDAIFVSNNSSGSWNTSIFVQPNDNLAEIWEGRRIGVDNAMKNWPVENAYSIENSIEKIKEILLKSKNVFIIQGLNDKLDDLVNASLTKKSRKRNVEGKGPVTIGDPSYIIDEMRLIKSEKEIEIMQRASDIASQAHVNAMSKSKLGDGEWNIQAIIEEHFISNKSRCSYGSIVGSGSNATILHYNSNDSLINDGDLVLIDAGCEVEGYASDITRTWPINGIFSEAQREIYELVLEAELAGINACKVGAPWKSSHHAASKVLAKGLIELGIINCSLDDALGDNFDGRFRDFFMHGTSHSLGLDVHDVGVISPNDEVHGRKLEEGMILTVEPGLYFAEWRTDIEVPSKYAGIGVRIEDDVLITKDGPVVLTSSCPKSVDEIEKIIQGR</sequence>
<dbReference type="GO" id="GO:0070006">
    <property type="term" value="F:metalloaminopeptidase activity"/>
    <property type="evidence" value="ECO:0007669"/>
    <property type="project" value="InterPro"/>
</dbReference>
<dbReference type="InterPro" id="IPR029149">
    <property type="entry name" value="Creatin/AminoP/Spt16_N"/>
</dbReference>
<dbReference type="PROSITE" id="PS00491">
    <property type="entry name" value="PROLINE_PEPTIDASE"/>
    <property type="match status" value="1"/>
</dbReference>
<dbReference type="Pfam" id="PF05195">
    <property type="entry name" value="AMP_N"/>
    <property type="match status" value="1"/>
</dbReference>
<dbReference type="SUPFAM" id="SSF53092">
    <property type="entry name" value="Creatinase/prolidase N-terminal domain"/>
    <property type="match status" value="1"/>
</dbReference>
<evidence type="ECO:0000259" key="7">
    <source>
        <dbReference type="SMART" id="SM01011"/>
    </source>
</evidence>
<comment type="similarity">
    <text evidence="2 6">Belongs to the peptidase M24B family.</text>
</comment>
<dbReference type="InterPro" id="IPR000994">
    <property type="entry name" value="Pept_M24"/>
</dbReference>
<dbReference type="FunFam" id="3.90.230.10:FF:000002">
    <property type="entry name" value="Xaa-Pro aminopeptidase 3"/>
    <property type="match status" value="1"/>
</dbReference>
<keyword evidence="5" id="KW-0464">Manganese</keyword>
<protein>
    <submittedName>
        <fullName evidence="8">Aminopeptidase P (PepP)</fullName>
    </submittedName>
</protein>
<dbReference type="InterPro" id="IPR007865">
    <property type="entry name" value="Aminopep_P_N"/>
</dbReference>
<dbReference type="InterPro" id="IPR001131">
    <property type="entry name" value="Peptidase_M24B_aminopep-P_CS"/>
</dbReference>
<evidence type="ECO:0000313" key="8">
    <source>
        <dbReference type="EMBL" id="ANV80440.1"/>
    </source>
</evidence>
<dbReference type="InterPro" id="IPR052433">
    <property type="entry name" value="X-Pro_dipept-like"/>
</dbReference>
<evidence type="ECO:0000256" key="3">
    <source>
        <dbReference type="ARBA" id="ARBA00022723"/>
    </source>
</evidence>
<dbReference type="PANTHER" id="PTHR43226">
    <property type="entry name" value="XAA-PRO AMINOPEPTIDASE 3"/>
    <property type="match status" value="1"/>
</dbReference>
<dbReference type="GO" id="GO:0030145">
    <property type="term" value="F:manganese ion binding"/>
    <property type="evidence" value="ECO:0007669"/>
    <property type="project" value="InterPro"/>
</dbReference>
<dbReference type="EMBL" id="KP211887">
    <property type="protein sequence ID" value="ANV80440.1"/>
    <property type="molecule type" value="Genomic_DNA"/>
</dbReference>
<evidence type="ECO:0000256" key="4">
    <source>
        <dbReference type="ARBA" id="ARBA00022801"/>
    </source>
</evidence>
<dbReference type="CDD" id="cd01087">
    <property type="entry name" value="Prolidase"/>
    <property type="match status" value="1"/>
</dbReference>
<keyword evidence="4" id="KW-0378">Hydrolase</keyword>
<dbReference type="SUPFAM" id="SSF55920">
    <property type="entry name" value="Creatinase/aminopeptidase"/>
    <property type="match status" value="1"/>
</dbReference>
<evidence type="ECO:0000256" key="2">
    <source>
        <dbReference type="ARBA" id="ARBA00008766"/>
    </source>
</evidence>
<dbReference type="AlphaFoldDB" id="A0A1B1TDR7"/>
<organism evidence="8">
    <name type="scientific">uncultured Poseidoniia archaeon</name>
    <dbReference type="NCBI Taxonomy" id="1697135"/>
    <lineage>
        <taxon>Archaea</taxon>
        <taxon>Methanobacteriati</taxon>
        <taxon>Thermoplasmatota</taxon>
        <taxon>Candidatus Poseidoniia</taxon>
        <taxon>environmental samples</taxon>
    </lineage>
</organism>
<dbReference type="InterPro" id="IPR036005">
    <property type="entry name" value="Creatinase/aminopeptidase-like"/>
</dbReference>
<reference evidence="8" key="2">
    <citation type="journal article" date="2015" name="ISME J.">
        <title>A new class of marine Euryarchaeota group II from the Mediterranean deep chlorophyll maximum.</title>
        <authorList>
            <person name="Martin-Cuadrado A.B."/>
            <person name="Garcia-Heredia I."/>
            <person name="Molto A.G."/>
            <person name="Lopez-Ubeda R."/>
            <person name="Kimes N."/>
            <person name="Lopez-Garcia P."/>
            <person name="Moreira D."/>
            <person name="Rodriguez-Valera F."/>
        </authorList>
    </citation>
    <scope>NUCLEOTIDE SEQUENCE</scope>
</reference>
<dbReference type="PANTHER" id="PTHR43226:SF4">
    <property type="entry name" value="XAA-PRO AMINOPEPTIDASE 3"/>
    <property type="match status" value="1"/>
</dbReference>
<accession>A0A1B1TDR7</accession>
<dbReference type="GO" id="GO:0006508">
    <property type="term" value="P:proteolysis"/>
    <property type="evidence" value="ECO:0007669"/>
    <property type="project" value="TreeGrafter"/>
</dbReference>
<dbReference type="Gene3D" id="3.40.350.10">
    <property type="entry name" value="Creatinase/prolidase N-terminal domain"/>
    <property type="match status" value="1"/>
</dbReference>
<reference evidence="8" key="1">
    <citation type="submission" date="2014-11" db="EMBL/GenBank/DDBJ databases">
        <authorList>
            <person name="Zhu J."/>
            <person name="Qi W."/>
            <person name="Song R."/>
        </authorList>
    </citation>
    <scope>NUCLEOTIDE SEQUENCE</scope>
</reference>
<proteinExistence type="inferred from homology"/>
<evidence type="ECO:0000256" key="1">
    <source>
        <dbReference type="ARBA" id="ARBA00001936"/>
    </source>
</evidence>
<keyword evidence="3 6" id="KW-0479">Metal-binding</keyword>
<name>A0A1B1TDR7_9ARCH</name>
<keyword evidence="8" id="KW-0645">Protease</keyword>
<feature type="domain" description="Aminopeptidase P N-terminal" evidence="7">
    <location>
        <begin position="22"/>
        <end position="156"/>
    </location>
</feature>
<evidence type="ECO:0000256" key="6">
    <source>
        <dbReference type="RuleBase" id="RU000590"/>
    </source>
</evidence>
<dbReference type="SMART" id="SM01011">
    <property type="entry name" value="AMP_N"/>
    <property type="match status" value="1"/>
</dbReference>
<comment type="cofactor">
    <cofactor evidence="1">
        <name>Mn(2+)</name>
        <dbReference type="ChEBI" id="CHEBI:29035"/>
    </cofactor>
</comment>